<accession>A0AA39WT85</accession>
<evidence type="ECO:0000256" key="9">
    <source>
        <dbReference type="ARBA" id="ARBA00023328"/>
    </source>
</evidence>
<keyword evidence="4" id="KW-0132">Cell division</keyword>
<evidence type="ECO:0000256" key="6">
    <source>
        <dbReference type="ARBA" id="ARBA00022838"/>
    </source>
</evidence>
<name>A0AA39WT85_9PEZI</name>
<evidence type="ECO:0000256" key="4">
    <source>
        <dbReference type="ARBA" id="ARBA00022618"/>
    </source>
</evidence>
<dbReference type="PANTHER" id="PTHR14527">
    <property type="entry name" value="PROTEIN MIS12 HOMOLOG"/>
    <property type="match status" value="1"/>
</dbReference>
<keyword evidence="9" id="KW-0137">Centromere</keyword>
<feature type="region of interest" description="Disordered" evidence="10">
    <location>
        <begin position="60"/>
        <end position="81"/>
    </location>
</feature>
<dbReference type="Proteomes" id="UP001174934">
    <property type="component" value="Unassembled WGS sequence"/>
</dbReference>
<evidence type="ECO:0000256" key="1">
    <source>
        <dbReference type="ARBA" id="ARBA00004629"/>
    </source>
</evidence>
<dbReference type="GO" id="GO:0000070">
    <property type="term" value="P:mitotic sister chromatid segregation"/>
    <property type="evidence" value="ECO:0007669"/>
    <property type="project" value="TreeGrafter"/>
</dbReference>
<keyword evidence="5" id="KW-0498">Mitosis</keyword>
<dbReference type="PANTHER" id="PTHR14527:SF2">
    <property type="entry name" value="PROTEIN MIS12 HOMOLOG"/>
    <property type="match status" value="1"/>
</dbReference>
<evidence type="ECO:0000256" key="8">
    <source>
        <dbReference type="ARBA" id="ARBA00023306"/>
    </source>
</evidence>
<feature type="region of interest" description="Disordered" evidence="10">
    <location>
        <begin position="348"/>
        <end position="373"/>
    </location>
</feature>
<feature type="compositionally biased region" description="Polar residues" evidence="10">
    <location>
        <begin position="279"/>
        <end position="292"/>
    </location>
</feature>
<evidence type="ECO:0000256" key="5">
    <source>
        <dbReference type="ARBA" id="ARBA00022776"/>
    </source>
</evidence>
<evidence type="ECO:0000313" key="12">
    <source>
        <dbReference type="Proteomes" id="UP001174934"/>
    </source>
</evidence>
<comment type="similarity">
    <text evidence="2">Belongs to the mis12 family.</text>
</comment>
<keyword evidence="7" id="KW-0175">Coiled coil</keyword>
<keyword evidence="12" id="KW-1185">Reference proteome</keyword>
<keyword evidence="6" id="KW-0995">Kinetochore</keyword>
<evidence type="ECO:0000256" key="7">
    <source>
        <dbReference type="ARBA" id="ARBA00023054"/>
    </source>
</evidence>
<protein>
    <submittedName>
        <fullName evidence="11">Mis12 protein-domain-containing protein</fullName>
    </submittedName>
</protein>
<dbReference type="Pfam" id="PF05859">
    <property type="entry name" value="Mis12"/>
    <property type="match status" value="1"/>
</dbReference>
<sequence>MAASARSDYEILTEHFGYPPVSLLDDINNVVNIITDRAINNIEQGLLKVPPSALGFRPPAYSNTPAAETGGNDDNGGVPNAEDARRREVEAGMHQLETLLYASVDRNFDRFEIYVMRNIMCVRPDDRNWIRLTHYEGLDFSNIINSNKPENNNPSSSSSSSNPTIDSVDRLRRRLQASQKLNCMLHAEKARNAALLGEVRRLVGGGGSTGLPTNPQESTTDGEPTPAAPFAFLNNKGSLADGGAETPLTTTTAFTLSQLQALRSLSASLRNLMPDLDPGNSSSQDGGETTAKSWRRERLEYVETAARRHLERARGLELGADGEVRDGEWHGEGRSLAEGEVEGLERMVGILGGGGSNGEQEQQVQDENQMDQS</sequence>
<dbReference type="GO" id="GO:0005634">
    <property type="term" value="C:nucleus"/>
    <property type="evidence" value="ECO:0007669"/>
    <property type="project" value="InterPro"/>
</dbReference>
<keyword evidence="8" id="KW-0131">Cell cycle</keyword>
<dbReference type="GO" id="GO:0051382">
    <property type="term" value="P:kinetochore assembly"/>
    <property type="evidence" value="ECO:0007669"/>
    <property type="project" value="TreeGrafter"/>
</dbReference>
<gene>
    <name evidence="11" type="ORF">B0T17DRAFT_493464</name>
</gene>
<evidence type="ECO:0000256" key="10">
    <source>
        <dbReference type="SAM" id="MobiDB-lite"/>
    </source>
</evidence>
<evidence type="ECO:0000256" key="3">
    <source>
        <dbReference type="ARBA" id="ARBA00022454"/>
    </source>
</evidence>
<dbReference type="InterPro" id="IPR008685">
    <property type="entry name" value="Centromere_Mis12"/>
</dbReference>
<comment type="subcellular location">
    <subcellularLocation>
        <location evidence="1">Chromosome</location>
        <location evidence="1">Centromere</location>
        <location evidence="1">Kinetochore</location>
    </subcellularLocation>
</comment>
<dbReference type="GO" id="GO:0000444">
    <property type="term" value="C:MIS12/MIND type complex"/>
    <property type="evidence" value="ECO:0007669"/>
    <property type="project" value="TreeGrafter"/>
</dbReference>
<proteinExistence type="inferred from homology"/>
<dbReference type="AlphaFoldDB" id="A0AA39WT85"/>
<dbReference type="GO" id="GO:0051301">
    <property type="term" value="P:cell division"/>
    <property type="evidence" value="ECO:0007669"/>
    <property type="project" value="UniProtKB-KW"/>
</dbReference>
<feature type="compositionally biased region" description="Low complexity" evidence="10">
    <location>
        <begin position="146"/>
        <end position="166"/>
    </location>
</feature>
<keyword evidence="3" id="KW-0158">Chromosome</keyword>
<feature type="region of interest" description="Disordered" evidence="10">
    <location>
        <begin position="272"/>
        <end position="294"/>
    </location>
</feature>
<comment type="caution">
    <text evidence="11">The sequence shown here is derived from an EMBL/GenBank/DDBJ whole genome shotgun (WGS) entry which is preliminary data.</text>
</comment>
<feature type="region of interest" description="Disordered" evidence="10">
    <location>
        <begin position="146"/>
        <end position="167"/>
    </location>
</feature>
<reference evidence="11" key="1">
    <citation type="submission" date="2023-06" db="EMBL/GenBank/DDBJ databases">
        <title>Genome-scale phylogeny and comparative genomics of the fungal order Sordariales.</title>
        <authorList>
            <consortium name="Lawrence Berkeley National Laboratory"/>
            <person name="Hensen N."/>
            <person name="Bonometti L."/>
            <person name="Westerberg I."/>
            <person name="Brannstrom I.O."/>
            <person name="Guillou S."/>
            <person name="Cros-Aarteil S."/>
            <person name="Calhoun S."/>
            <person name="Haridas S."/>
            <person name="Kuo A."/>
            <person name="Mondo S."/>
            <person name="Pangilinan J."/>
            <person name="Riley R."/>
            <person name="LaButti K."/>
            <person name="Andreopoulos B."/>
            <person name="Lipzen A."/>
            <person name="Chen C."/>
            <person name="Yanf M."/>
            <person name="Daum C."/>
            <person name="Ng V."/>
            <person name="Clum A."/>
            <person name="Steindorff A."/>
            <person name="Ohm R."/>
            <person name="Martin F."/>
            <person name="Silar P."/>
            <person name="Natvig D."/>
            <person name="Lalanne C."/>
            <person name="Gautier V."/>
            <person name="Ament-velasquez S.L."/>
            <person name="Kruys A."/>
            <person name="Hutchinson M.I."/>
            <person name="Powell A.J."/>
            <person name="Barry K."/>
            <person name="Miller A.N."/>
            <person name="Grigoriev I.V."/>
            <person name="Debuchy R."/>
            <person name="Gladieux P."/>
            <person name="Thoren M.H."/>
            <person name="Johannesson H."/>
        </authorList>
    </citation>
    <scope>NUCLEOTIDE SEQUENCE</scope>
    <source>
        <strain evidence="11">SMH3391-2</strain>
    </source>
</reference>
<dbReference type="EMBL" id="JAULSR010000004">
    <property type="protein sequence ID" value="KAK0621146.1"/>
    <property type="molecule type" value="Genomic_DNA"/>
</dbReference>
<evidence type="ECO:0000256" key="2">
    <source>
        <dbReference type="ARBA" id="ARBA00008643"/>
    </source>
</evidence>
<evidence type="ECO:0000313" key="11">
    <source>
        <dbReference type="EMBL" id="KAK0621146.1"/>
    </source>
</evidence>
<organism evidence="11 12">
    <name type="scientific">Bombardia bombarda</name>
    <dbReference type="NCBI Taxonomy" id="252184"/>
    <lineage>
        <taxon>Eukaryota</taxon>
        <taxon>Fungi</taxon>
        <taxon>Dikarya</taxon>
        <taxon>Ascomycota</taxon>
        <taxon>Pezizomycotina</taxon>
        <taxon>Sordariomycetes</taxon>
        <taxon>Sordariomycetidae</taxon>
        <taxon>Sordariales</taxon>
        <taxon>Lasiosphaeriaceae</taxon>
        <taxon>Bombardia</taxon>
    </lineage>
</organism>